<feature type="domain" description="Phosphotransferase system EIIB component type 2/3" evidence="3">
    <location>
        <begin position="2"/>
        <end position="49"/>
    </location>
</feature>
<protein>
    <recommendedName>
        <fullName evidence="3">Phosphotransferase system EIIB component type 2/3 domain-containing protein</fullName>
    </recommendedName>
</protein>
<organism evidence="4">
    <name type="scientific">Acerihabitans sp. KWT182</name>
    <dbReference type="NCBI Taxonomy" id="3157919"/>
    <lineage>
        <taxon>Bacteria</taxon>
        <taxon>Pseudomonadati</taxon>
        <taxon>Pseudomonadota</taxon>
        <taxon>Gammaproteobacteria</taxon>
        <taxon>Enterobacterales</taxon>
        <taxon>Pectobacteriaceae</taxon>
        <taxon>Acerihabitans</taxon>
    </lineage>
</organism>
<dbReference type="InterPro" id="IPR003501">
    <property type="entry name" value="PTS_EIIB_2/3"/>
</dbReference>
<dbReference type="Gene3D" id="3.40.50.2300">
    <property type="match status" value="1"/>
</dbReference>
<gene>
    <name evidence="4" type="ORF">ABK905_08165</name>
</gene>
<dbReference type="InterPro" id="IPR036095">
    <property type="entry name" value="PTS_EIIB-like_sf"/>
</dbReference>
<accession>A0AAU7QCS6</accession>
<dbReference type="Pfam" id="PF02302">
    <property type="entry name" value="PTS_IIB"/>
    <property type="match status" value="1"/>
</dbReference>
<dbReference type="EMBL" id="CP157947">
    <property type="protein sequence ID" value="XBS70987.1"/>
    <property type="molecule type" value="Genomic_DNA"/>
</dbReference>
<proteinExistence type="predicted"/>
<sequence>MTDEDIAQADVVLLAVDVNISGEQRFTGKKIVKVTTETAIKSPNKLIEKLHELIKK</sequence>
<dbReference type="AlphaFoldDB" id="A0AAU7QCS6"/>
<evidence type="ECO:0000259" key="3">
    <source>
        <dbReference type="Pfam" id="PF02302"/>
    </source>
</evidence>
<keyword evidence="1" id="KW-0808">Transferase</keyword>
<evidence type="ECO:0000313" key="4">
    <source>
        <dbReference type="EMBL" id="XBS70987.1"/>
    </source>
</evidence>
<evidence type="ECO:0000256" key="1">
    <source>
        <dbReference type="ARBA" id="ARBA00022679"/>
    </source>
</evidence>
<reference evidence="4" key="1">
    <citation type="submission" date="2024-06" db="EMBL/GenBank/DDBJ databases">
        <authorList>
            <person name="Coelho C."/>
            <person name="Bento M."/>
            <person name="Garcia E."/>
            <person name="Camelo A."/>
            <person name="Brandao I."/>
            <person name="Espirito Santo C."/>
            <person name="Trovao J."/>
            <person name="Verissimo A."/>
            <person name="Costa J."/>
            <person name="Tiago I."/>
        </authorList>
    </citation>
    <scope>NUCLEOTIDE SEQUENCE</scope>
    <source>
        <strain evidence="4">KWT182</strain>
    </source>
</reference>
<evidence type="ECO:0000256" key="2">
    <source>
        <dbReference type="ARBA" id="ARBA00022683"/>
    </source>
</evidence>
<keyword evidence="2" id="KW-0598">Phosphotransferase system</keyword>
<dbReference type="GO" id="GO:0008982">
    <property type="term" value="F:protein-N(PI)-phosphohistidine-sugar phosphotransferase activity"/>
    <property type="evidence" value="ECO:0007669"/>
    <property type="project" value="InterPro"/>
</dbReference>
<name>A0AAU7QCS6_9GAMM</name>
<dbReference type="SUPFAM" id="SSF52794">
    <property type="entry name" value="PTS system IIB component-like"/>
    <property type="match status" value="1"/>
</dbReference>
<dbReference type="GO" id="GO:0009401">
    <property type="term" value="P:phosphoenolpyruvate-dependent sugar phosphotransferase system"/>
    <property type="evidence" value="ECO:0007669"/>
    <property type="project" value="UniProtKB-KW"/>
</dbReference>